<dbReference type="EMBL" id="CP001941">
    <property type="protein sequence ID" value="ADD08688.1"/>
    <property type="molecule type" value="Genomic_DNA"/>
</dbReference>
<protein>
    <submittedName>
        <fullName evidence="6">Ferroxidase</fullName>
        <ecNumber evidence="6">1.16.3.1</ecNumber>
    </submittedName>
</protein>
<dbReference type="Proteomes" id="UP000001400">
    <property type="component" value="Chromosome"/>
</dbReference>
<keyword evidence="7" id="KW-1185">Reference proteome</keyword>
<dbReference type="PANTHER" id="PTHR11431">
    <property type="entry name" value="FERRITIN"/>
    <property type="match status" value="1"/>
</dbReference>
<evidence type="ECO:0000259" key="5">
    <source>
        <dbReference type="PROSITE" id="PS50905"/>
    </source>
</evidence>
<dbReference type="RefSeq" id="WP_012997249.1">
    <property type="nucleotide sequence ID" value="NC_013926.1"/>
</dbReference>
<dbReference type="GO" id="GO:0008198">
    <property type="term" value="F:ferrous iron binding"/>
    <property type="evidence" value="ECO:0007669"/>
    <property type="project" value="TreeGrafter"/>
</dbReference>
<name>D3T9A9_ACIB4</name>
<evidence type="ECO:0000313" key="6">
    <source>
        <dbReference type="EMBL" id="ADD08688.1"/>
    </source>
</evidence>
<dbReference type="SUPFAM" id="SSF47240">
    <property type="entry name" value="Ferritin-like"/>
    <property type="match status" value="1"/>
</dbReference>
<evidence type="ECO:0000256" key="1">
    <source>
        <dbReference type="ARBA" id="ARBA00022434"/>
    </source>
</evidence>
<keyword evidence="1" id="KW-0409">Iron storage</keyword>
<dbReference type="InterPro" id="IPR008331">
    <property type="entry name" value="Ferritin_DPS_dom"/>
</dbReference>
<dbReference type="GO" id="GO:0006879">
    <property type="term" value="P:intracellular iron ion homeostasis"/>
    <property type="evidence" value="ECO:0007669"/>
    <property type="project" value="UniProtKB-KW"/>
</dbReference>
<dbReference type="CDD" id="cd01055">
    <property type="entry name" value="Nonheme_Ferritin"/>
    <property type="match status" value="1"/>
</dbReference>
<dbReference type="HOGENOM" id="CLU_065681_1_2_2"/>
<dbReference type="InterPro" id="IPR009078">
    <property type="entry name" value="Ferritin-like_SF"/>
</dbReference>
<dbReference type="InterPro" id="IPR012347">
    <property type="entry name" value="Ferritin-like"/>
</dbReference>
<dbReference type="Gene3D" id="1.20.1260.10">
    <property type="match status" value="1"/>
</dbReference>
<dbReference type="PANTHER" id="PTHR11431:SF127">
    <property type="entry name" value="BACTERIAL NON-HEME FERRITIN"/>
    <property type="match status" value="1"/>
</dbReference>
<dbReference type="InterPro" id="IPR001519">
    <property type="entry name" value="Ferritin"/>
</dbReference>
<proteinExistence type="predicted"/>
<dbReference type="GO" id="GO:0008199">
    <property type="term" value="F:ferric iron binding"/>
    <property type="evidence" value="ECO:0007669"/>
    <property type="project" value="InterPro"/>
</dbReference>
<dbReference type="GO" id="GO:0005829">
    <property type="term" value="C:cytosol"/>
    <property type="evidence" value="ECO:0007669"/>
    <property type="project" value="TreeGrafter"/>
</dbReference>
<dbReference type="Pfam" id="PF00210">
    <property type="entry name" value="Ferritin"/>
    <property type="match status" value="1"/>
</dbReference>
<evidence type="ECO:0000313" key="7">
    <source>
        <dbReference type="Proteomes" id="UP000001400"/>
    </source>
</evidence>
<dbReference type="GO" id="GO:0006826">
    <property type="term" value="P:iron ion transport"/>
    <property type="evidence" value="ECO:0007669"/>
    <property type="project" value="InterPro"/>
</dbReference>
<evidence type="ECO:0000256" key="4">
    <source>
        <dbReference type="ARBA" id="ARBA00023004"/>
    </source>
</evidence>
<dbReference type="FunFam" id="1.20.1260.10:FF:000001">
    <property type="entry name" value="Non-heme ferritin"/>
    <property type="match status" value="1"/>
</dbReference>
<feature type="domain" description="Ferritin-like diiron" evidence="5">
    <location>
        <begin position="1"/>
        <end position="145"/>
    </location>
</feature>
<keyword evidence="4" id="KW-0408">Iron</keyword>
<dbReference type="GO" id="GO:0042802">
    <property type="term" value="F:identical protein binding"/>
    <property type="evidence" value="ECO:0007669"/>
    <property type="project" value="UniProtKB-ARBA"/>
</dbReference>
<reference evidence="6" key="1">
    <citation type="submission" date="2010-02" db="EMBL/GenBank/DDBJ databases">
        <title>Complete sequence of Aciduliprofundum boonei T469.</title>
        <authorList>
            <consortium name="US DOE Joint Genome Institute"/>
            <person name="Lucas S."/>
            <person name="Copeland A."/>
            <person name="Lapidus A."/>
            <person name="Cheng J.-F."/>
            <person name="Bruce D."/>
            <person name="Goodwin L."/>
            <person name="Pitluck S."/>
            <person name="Saunders E."/>
            <person name="Detter J.C."/>
            <person name="Han C."/>
            <person name="Tapia R."/>
            <person name="Land M."/>
            <person name="Hauser L."/>
            <person name="Kyrpides N."/>
            <person name="Mikhailova N."/>
            <person name="Flores G."/>
            <person name="Reysenbach A.-L."/>
            <person name="Woyke T."/>
        </authorList>
    </citation>
    <scope>NUCLEOTIDE SEQUENCE</scope>
    <source>
        <strain evidence="6">T469</strain>
    </source>
</reference>
<gene>
    <name evidence="6" type="ordered locus">Aboo_0879</name>
</gene>
<dbReference type="KEGG" id="abi:Aboo_0879"/>
<dbReference type="GeneID" id="8827829"/>
<keyword evidence="3 6" id="KW-0560">Oxidoreductase</keyword>
<dbReference type="AlphaFoldDB" id="D3T9A9"/>
<evidence type="ECO:0000256" key="2">
    <source>
        <dbReference type="ARBA" id="ARBA00022723"/>
    </source>
</evidence>
<accession>D3T9A9</accession>
<dbReference type="InterPro" id="IPR041719">
    <property type="entry name" value="Ferritin_prok"/>
</dbReference>
<organism evidence="6 7">
    <name type="scientific">Aciduliprofundum boonei (strain DSM 19572 / T469)</name>
    <dbReference type="NCBI Taxonomy" id="439481"/>
    <lineage>
        <taxon>Archaea</taxon>
        <taxon>Methanobacteriati</taxon>
        <taxon>Thermoplasmatota</taxon>
        <taxon>DHVE2 group</taxon>
        <taxon>Candidatus Aciduliprofundum</taxon>
    </lineage>
</organism>
<dbReference type="PROSITE" id="PS50905">
    <property type="entry name" value="FERRITIN_LIKE"/>
    <property type="match status" value="1"/>
</dbReference>
<dbReference type="InterPro" id="IPR009040">
    <property type="entry name" value="Ferritin-like_diiron"/>
</dbReference>
<sequence length="171" mass="20454">MIDKEIEEAINKQINEEMYSAYLYLSMSGYFENIGLKGFANWMYVQYQEEMDHAMKFYRYLIERGGRVKLYAIKEPPHEWNSPLHAFEETLKHEKHITQCINNLVDLAEKKKDRATFNLLQWYVDEQVEEEANDEEIIQMLKMIGDHGHGLLMLDRELARRTYTPLVNEEK</sequence>
<evidence type="ECO:0000256" key="3">
    <source>
        <dbReference type="ARBA" id="ARBA00023002"/>
    </source>
</evidence>
<keyword evidence="2" id="KW-0479">Metal-binding</keyword>
<dbReference type="EC" id="1.16.3.1" evidence="6"/>
<dbReference type="GO" id="GO:0004322">
    <property type="term" value="F:ferroxidase activity"/>
    <property type="evidence" value="ECO:0007669"/>
    <property type="project" value="UniProtKB-EC"/>
</dbReference>